<dbReference type="STRING" id="1169540.A0A0G4GJF5"/>
<evidence type="ECO:0000256" key="1">
    <source>
        <dbReference type="SAM" id="MobiDB-lite"/>
    </source>
</evidence>
<keyword evidence="4" id="KW-1185">Reference proteome</keyword>
<dbReference type="Pfam" id="PF01593">
    <property type="entry name" value="Amino_oxidase"/>
    <property type="match status" value="1"/>
</dbReference>
<dbReference type="InterPro" id="IPR002937">
    <property type="entry name" value="Amino_oxidase"/>
</dbReference>
<proteinExistence type="predicted"/>
<dbReference type="EMBL" id="CDMY01000688">
    <property type="protein sequence ID" value="CEM30036.1"/>
    <property type="molecule type" value="Genomic_DNA"/>
</dbReference>
<evidence type="ECO:0000313" key="4">
    <source>
        <dbReference type="Proteomes" id="UP000041254"/>
    </source>
</evidence>
<feature type="region of interest" description="Disordered" evidence="1">
    <location>
        <begin position="25"/>
        <end position="76"/>
    </location>
</feature>
<organism evidence="3 4">
    <name type="scientific">Vitrella brassicaformis (strain CCMP3155)</name>
    <dbReference type="NCBI Taxonomy" id="1169540"/>
    <lineage>
        <taxon>Eukaryota</taxon>
        <taxon>Sar</taxon>
        <taxon>Alveolata</taxon>
        <taxon>Colpodellida</taxon>
        <taxon>Vitrellaceae</taxon>
        <taxon>Vitrella</taxon>
    </lineage>
</organism>
<dbReference type="PANTHER" id="PTHR10742">
    <property type="entry name" value="FLAVIN MONOAMINE OXIDASE"/>
    <property type="match status" value="1"/>
</dbReference>
<dbReference type="Proteomes" id="UP000041254">
    <property type="component" value="Unassembled WGS sequence"/>
</dbReference>
<protein>
    <recommendedName>
        <fullName evidence="2">Amine oxidase domain-containing protein</fullName>
    </recommendedName>
</protein>
<dbReference type="VEuPathDB" id="CryptoDB:Vbra_17965"/>
<dbReference type="PhylomeDB" id="A0A0G4GJF5"/>
<reference evidence="3 4" key="1">
    <citation type="submission" date="2014-11" db="EMBL/GenBank/DDBJ databases">
        <authorList>
            <person name="Zhu J."/>
            <person name="Qi W."/>
            <person name="Song R."/>
        </authorList>
    </citation>
    <scope>NUCLEOTIDE SEQUENCE [LARGE SCALE GENOMIC DNA]</scope>
</reference>
<dbReference type="SUPFAM" id="SSF54373">
    <property type="entry name" value="FAD-linked reductases, C-terminal domain"/>
    <property type="match status" value="1"/>
</dbReference>
<dbReference type="Gene3D" id="3.50.50.60">
    <property type="entry name" value="FAD/NAD(P)-binding domain"/>
    <property type="match status" value="1"/>
</dbReference>
<feature type="compositionally biased region" description="Basic and acidic residues" evidence="1">
    <location>
        <begin position="25"/>
        <end position="39"/>
    </location>
</feature>
<dbReference type="InterPro" id="IPR050281">
    <property type="entry name" value="Flavin_monoamine_oxidase"/>
</dbReference>
<evidence type="ECO:0000259" key="2">
    <source>
        <dbReference type="Pfam" id="PF01593"/>
    </source>
</evidence>
<gene>
    <name evidence="3" type="ORF">Vbra_17965</name>
</gene>
<sequence length="382" mass="41815">MDVEGMQAYLTLDLFKLTGDDIARLKRDQGQGKRKRGDEDGGDEQEDGEHREVPIPKVKKAKKGVKGKGRKRKAGEAVARSYDPFVNPNLDHKLTIGDRLSTGGYSWLPDCLVQSADLEDNIVLNAIVNHVGIVEGSQHVEVTTEAGEVYRALKAIVTVPVGVLNPSNTSRSRIVFDPPLSEAKREAFEHVGGGGHNKVIMRFKECFWDETAQFLNTPDESVQFMNLHAFDPSKATNTLVGHLFGYFNVDREQTVTNALKVLTTMQTNGIRPSVSSLRKLLIDAEVTQWDTDVFSLGSYSYYRPGGSLEHIEDLATAHPEPDSKNGVDTRPAVFFAGEATSVSGNQCVHGAVHSGVRATTEALAAVHGVAHPMWMASEGYEE</sequence>
<dbReference type="SUPFAM" id="SSF51905">
    <property type="entry name" value="FAD/NAD(P)-binding domain"/>
    <property type="match status" value="1"/>
</dbReference>
<feature type="domain" description="Amine oxidase" evidence="2">
    <location>
        <begin position="98"/>
        <end position="361"/>
    </location>
</feature>
<dbReference type="InterPro" id="IPR036188">
    <property type="entry name" value="FAD/NAD-bd_sf"/>
</dbReference>
<dbReference type="PANTHER" id="PTHR10742:SF410">
    <property type="entry name" value="LYSINE-SPECIFIC HISTONE DEMETHYLASE 2"/>
    <property type="match status" value="1"/>
</dbReference>
<dbReference type="GO" id="GO:0016491">
    <property type="term" value="F:oxidoreductase activity"/>
    <property type="evidence" value="ECO:0007669"/>
    <property type="project" value="InterPro"/>
</dbReference>
<dbReference type="InParanoid" id="A0A0G4GJF5"/>
<feature type="compositionally biased region" description="Basic residues" evidence="1">
    <location>
        <begin position="57"/>
        <end position="73"/>
    </location>
</feature>
<evidence type="ECO:0000313" key="3">
    <source>
        <dbReference type="EMBL" id="CEM30036.1"/>
    </source>
</evidence>
<dbReference type="OrthoDB" id="5046242at2759"/>
<dbReference type="AlphaFoldDB" id="A0A0G4GJF5"/>
<name>A0A0G4GJF5_VITBC</name>
<accession>A0A0G4GJF5</accession>